<accession>W4JW60</accession>
<dbReference type="KEGG" id="hir:HETIRDRAFT_107384"/>
<dbReference type="RefSeq" id="XP_009549749.1">
    <property type="nucleotide sequence ID" value="XM_009551454.1"/>
</dbReference>
<feature type="compositionally biased region" description="Basic residues" evidence="1">
    <location>
        <begin position="351"/>
        <end position="363"/>
    </location>
</feature>
<protein>
    <submittedName>
        <fullName evidence="2">Uncharacterized protein</fullName>
    </submittedName>
</protein>
<dbReference type="AlphaFoldDB" id="W4JW60"/>
<name>W4JW60_HETIT</name>
<feature type="compositionally biased region" description="Polar residues" evidence="1">
    <location>
        <begin position="460"/>
        <end position="472"/>
    </location>
</feature>
<feature type="compositionally biased region" description="Basic and acidic residues" evidence="1">
    <location>
        <begin position="238"/>
        <end position="255"/>
    </location>
</feature>
<keyword evidence="3" id="KW-1185">Reference proteome</keyword>
<feature type="compositionally biased region" description="Basic and acidic residues" evidence="1">
    <location>
        <begin position="434"/>
        <end position="446"/>
    </location>
</feature>
<dbReference type="Proteomes" id="UP000030671">
    <property type="component" value="Unassembled WGS sequence"/>
</dbReference>
<feature type="region of interest" description="Disordered" evidence="1">
    <location>
        <begin position="584"/>
        <end position="618"/>
    </location>
</feature>
<feature type="compositionally biased region" description="Basic and acidic residues" evidence="1">
    <location>
        <begin position="146"/>
        <end position="159"/>
    </location>
</feature>
<dbReference type="InParanoid" id="W4JW60"/>
<dbReference type="GeneID" id="20666241"/>
<sequence>MVFSDALKLERMGRKTAHKPIKASRTNRNRKTTPENSASAHQHISTSDTLQIDPTTQGPRTHASNRPANRSRTANPQNDQHQRNHQKAQDPRAPQDQRRRRRAQKRPGGTEHGELTKSTTQTAIVAPTNERQPPSSETRSTSNDPQKSKEQRAESRRAPADSSGRSRARQAPRPKDGTHTSAEPAPDDQMAANSKQEDLPTDPHAPATATPTPKRVGHARARAMGMTKTRTRTRDRHTRRDLGSDDARAIRDRRTLVASDSIRRYLPPTPTHPAPPRPQNAARPKGSEGSPPPASLETPTPPLAACPRAYLSREIQTPERLPSPARSAEDKQAKEGTARAKHRSPWDRTPRRTHARPQTHTRTGHGQMARCCNRAKHHEASQQRSKEGRTGDKTGARRNVDSDWGPLWERVRSRGTGCGSRVAGRGLSGGGGNIRKEGGGGERREWGAGARQTPAAASPVSGTQTTGPDSNQRATRAHATHSGAASTTGRGKPARSASHTIAIPERCEPKMSLRPSRAGVCVYARTRAVRIARGEPSRADPAPRMRTDANTIVADCASSHRPRRGYLASSYLVRARAALLLSGGPTAPHAARARRRQTGRTAAQRVAQYSTVQHRTNP</sequence>
<feature type="compositionally biased region" description="Polar residues" evidence="1">
    <location>
        <begin position="116"/>
        <end position="145"/>
    </location>
</feature>
<feature type="region of interest" description="Disordered" evidence="1">
    <location>
        <begin position="1"/>
        <end position="509"/>
    </location>
</feature>
<feature type="compositionally biased region" description="Low complexity" evidence="1">
    <location>
        <begin position="202"/>
        <end position="213"/>
    </location>
</feature>
<proteinExistence type="predicted"/>
<feature type="compositionally biased region" description="Polar residues" evidence="1">
    <location>
        <begin position="34"/>
        <end position="79"/>
    </location>
</feature>
<evidence type="ECO:0000313" key="3">
    <source>
        <dbReference type="Proteomes" id="UP000030671"/>
    </source>
</evidence>
<feature type="compositionally biased region" description="Pro residues" evidence="1">
    <location>
        <begin position="267"/>
        <end position="278"/>
    </location>
</feature>
<feature type="compositionally biased region" description="Basic and acidic residues" evidence="1">
    <location>
        <begin position="378"/>
        <end position="401"/>
    </location>
</feature>
<feature type="compositionally biased region" description="Low complexity" evidence="1">
    <location>
        <begin position="480"/>
        <end position="491"/>
    </location>
</feature>
<feature type="compositionally biased region" description="Polar residues" evidence="1">
    <location>
        <begin position="609"/>
        <end position="618"/>
    </location>
</feature>
<reference evidence="2 3" key="1">
    <citation type="journal article" date="2012" name="New Phytol.">
        <title>Insight into trade-off between wood decay and parasitism from the genome of a fungal forest pathogen.</title>
        <authorList>
            <person name="Olson A."/>
            <person name="Aerts A."/>
            <person name="Asiegbu F."/>
            <person name="Belbahri L."/>
            <person name="Bouzid O."/>
            <person name="Broberg A."/>
            <person name="Canback B."/>
            <person name="Coutinho P.M."/>
            <person name="Cullen D."/>
            <person name="Dalman K."/>
            <person name="Deflorio G."/>
            <person name="van Diepen L.T."/>
            <person name="Dunand C."/>
            <person name="Duplessis S."/>
            <person name="Durling M."/>
            <person name="Gonthier P."/>
            <person name="Grimwood J."/>
            <person name="Fossdal C.G."/>
            <person name="Hansson D."/>
            <person name="Henrissat B."/>
            <person name="Hietala A."/>
            <person name="Himmelstrand K."/>
            <person name="Hoffmeister D."/>
            <person name="Hogberg N."/>
            <person name="James T.Y."/>
            <person name="Karlsson M."/>
            <person name="Kohler A."/>
            <person name="Kues U."/>
            <person name="Lee Y.H."/>
            <person name="Lin Y.C."/>
            <person name="Lind M."/>
            <person name="Lindquist E."/>
            <person name="Lombard V."/>
            <person name="Lucas S."/>
            <person name="Lunden K."/>
            <person name="Morin E."/>
            <person name="Murat C."/>
            <person name="Park J."/>
            <person name="Raffaello T."/>
            <person name="Rouze P."/>
            <person name="Salamov A."/>
            <person name="Schmutz J."/>
            <person name="Solheim H."/>
            <person name="Stahlberg J."/>
            <person name="Velez H."/>
            <person name="de Vries R.P."/>
            <person name="Wiebenga A."/>
            <person name="Woodward S."/>
            <person name="Yakovlev I."/>
            <person name="Garbelotto M."/>
            <person name="Martin F."/>
            <person name="Grigoriev I.V."/>
            <person name="Stenlid J."/>
        </authorList>
    </citation>
    <scope>NUCLEOTIDE SEQUENCE [LARGE SCALE GENOMIC DNA]</scope>
    <source>
        <strain evidence="2 3">TC 32-1</strain>
    </source>
</reference>
<evidence type="ECO:0000256" key="1">
    <source>
        <dbReference type="SAM" id="MobiDB-lite"/>
    </source>
</evidence>
<feature type="compositionally biased region" description="Low complexity" evidence="1">
    <location>
        <begin position="599"/>
        <end position="608"/>
    </location>
</feature>
<feature type="compositionally biased region" description="Basic residues" evidence="1">
    <location>
        <begin position="14"/>
        <end position="31"/>
    </location>
</feature>
<dbReference type="HOGENOM" id="CLU_442153_0_0_1"/>
<gene>
    <name evidence="2" type="ORF">HETIRDRAFT_107384</name>
</gene>
<feature type="compositionally biased region" description="Pro residues" evidence="1">
    <location>
        <begin position="290"/>
        <end position="304"/>
    </location>
</feature>
<evidence type="ECO:0000313" key="2">
    <source>
        <dbReference type="EMBL" id="ETW77714.1"/>
    </source>
</evidence>
<feature type="compositionally biased region" description="Basic and acidic residues" evidence="1">
    <location>
        <begin position="327"/>
        <end position="350"/>
    </location>
</feature>
<organism evidence="2 3">
    <name type="scientific">Heterobasidion irregulare (strain TC 32-1)</name>
    <dbReference type="NCBI Taxonomy" id="747525"/>
    <lineage>
        <taxon>Eukaryota</taxon>
        <taxon>Fungi</taxon>
        <taxon>Dikarya</taxon>
        <taxon>Basidiomycota</taxon>
        <taxon>Agaricomycotina</taxon>
        <taxon>Agaricomycetes</taxon>
        <taxon>Russulales</taxon>
        <taxon>Bondarzewiaceae</taxon>
        <taxon>Heterobasidion</taxon>
        <taxon>Heterobasidion annosum species complex</taxon>
    </lineage>
</organism>
<dbReference type="EMBL" id="KI925462">
    <property type="protein sequence ID" value="ETW77714.1"/>
    <property type="molecule type" value="Genomic_DNA"/>
</dbReference>
<feature type="compositionally biased region" description="Basic and acidic residues" evidence="1">
    <location>
        <begin position="87"/>
        <end position="97"/>
    </location>
</feature>